<accession>L1L4G9</accession>
<evidence type="ECO:0000256" key="1">
    <source>
        <dbReference type="ARBA" id="ARBA00001933"/>
    </source>
</evidence>
<gene>
    <name evidence="8" type="ORF">STRIP9103_07678</name>
</gene>
<dbReference type="EMBL" id="AEJC01000149">
    <property type="protein sequence ID" value="EKX67503.1"/>
    <property type="molecule type" value="Genomic_DNA"/>
</dbReference>
<evidence type="ECO:0000256" key="7">
    <source>
        <dbReference type="PIRSR" id="PIRSR000390-2"/>
    </source>
</evidence>
<dbReference type="Gene3D" id="3.90.1150.10">
    <property type="entry name" value="Aspartate Aminotransferase, domain 1"/>
    <property type="match status" value="1"/>
</dbReference>
<keyword evidence="9" id="KW-1185">Reference proteome</keyword>
<keyword evidence="2 8" id="KW-0032">Aminotransferase</keyword>
<comment type="cofactor">
    <cofactor evidence="1">
        <name>pyridoxal 5'-phosphate</name>
        <dbReference type="ChEBI" id="CHEBI:597326"/>
    </cofactor>
</comment>
<dbReference type="PANTHER" id="PTHR30244">
    <property type="entry name" value="TRANSAMINASE"/>
    <property type="match status" value="1"/>
</dbReference>
<evidence type="ECO:0000313" key="8">
    <source>
        <dbReference type="EMBL" id="EKX67503.1"/>
    </source>
</evidence>
<feature type="modified residue" description="N6-(pyridoxal phosphate)lysine" evidence="7">
    <location>
        <position position="177"/>
    </location>
</feature>
<dbReference type="GO" id="GO:0000271">
    <property type="term" value="P:polysaccharide biosynthetic process"/>
    <property type="evidence" value="ECO:0007669"/>
    <property type="project" value="TreeGrafter"/>
</dbReference>
<protein>
    <submittedName>
        <fullName evidence="8">DegT/DnrJ/EryC1/StrS aminotransferase family protein</fullName>
    </submittedName>
</protein>
<dbReference type="PANTHER" id="PTHR30244:SF34">
    <property type="entry name" value="DTDP-4-AMINO-4,6-DIDEOXYGALACTOSE TRANSAMINASE"/>
    <property type="match status" value="1"/>
</dbReference>
<dbReference type="GO" id="GO:0008483">
    <property type="term" value="F:transaminase activity"/>
    <property type="evidence" value="ECO:0007669"/>
    <property type="project" value="UniProtKB-KW"/>
</dbReference>
<dbReference type="SUPFAM" id="SSF53383">
    <property type="entry name" value="PLP-dependent transferases"/>
    <property type="match status" value="1"/>
</dbReference>
<dbReference type="Pfam" id="PF01041">
    <property type="entry name" value="DegT_DnrJ_EryC1"/>
    <property type="match status" value="2"/>
</dbReference>
<dbReference type="Proteomes" id="UP000010411">
    <property type="component" value="Unassembled WGS sequence"/>
</dbReference>
<dbReference type="InterPro" id="IPR000653">
    <property type="entry name" value="DegT/StrS_aminotransferase"/>
</dbReference>
<proteinExistence type="inferred from homology"/>
<evidence type="ECO:0000256" key="3">
    <source>
        <dbReference type="ARBA" id="ARBA00022679"/>
    </source>
</evidence>
<dbReference type="InterPro" id="IPR015422">
    <property type="entry name" value="PyrdxlP-dep_Trfase_small"/>
</dbReference>
<keyword evidence="3 8" id="KW-0808">Transferase</keyword>
<feature type="active site" description="Proton acceptor" evidence="6">
    <location>
        <position position="177"/>
    </location>
</feature>
<dbReference type="PIRSF" id="PIRSF000390">
    <property type="entry name" value="PLP_StrS"/>
    <property type="match status" value="1"/>
</dbReference>
<evidence type="ECO:0000256" key="5">
    <source>
        <dbReference type="ARBA" id="ARBA00038398"/>
    </source>
</evidence>
<sequence>MDPRYNPLPTRVRVPLCPPASLMGVARRGANLEERLASALDVDPAHLLTSGSGTAALSVILQALRRTDRDEVIIPAFACPNVADAVLAAGMRPVMVDIDDTLNLDPARVAAAAGPRVRAVIATNTFGRPARMEPLRAAAGDAWIIDDAAQALGNRDESGAAVGTRTSLGIFSFGRHKPVQAGGGGAIYCPDPELRARLATALDRRTGPPYRALATAALAGSLRRIHSALPVRLGLQGSGYRRVDEAIDATVSTADRTGMHPAHRRAAAAGLARLRDMTRRRSLIARLYRHDLRDHPFLSAFEPPPPGVHDTFFMLVCDPRHRHALARRCAAAGIETTWLYLPLHLTDRFQAFRHAGDPCARSVWWAARSLVVPSGPHLTAGQIRRVRAVLRRLDSPMAFAPHLAEEGT</sequence>
<dbReference type="InterPro" id="IPR015424">
    <property type="entry name" value="PyrdxlP-dep_Trfase"/>
</dbReference>
<dbReference type="Gene3D" id="3.40.640.10">
    <property type="entry name" value="Type I PLP-dependent aspartate aminotransferase-like (Major domain)"/>
    <property type="match status" value="1"/>
</dbReference>
<evidence type="ECO:0000256" key="2">
    <source>
        <dbReference type="ARBA" id="ARBA00022576"/>
    </source>
</evidence>
<dbReference type="GO" id="GO:0030170">
    <property type="term" value="F:pyridoxal phosphate binding"/>
    <property type="evidence" value="ECO:0007669"/>
    <property type="project" value="TreeGrafter"/>
</dbReference>
<keyword evidence="4 7" id="KW-0663">Pyridoxal phosphate</keyword>
<evidence type="ECO:0000313" key="9">
    <source>
        <dbReference type="Proteomes" id="UP000010411"/>
    </source>
</evidence>
<comment type="similarity">
    <text evidence="5">Belongs to the DegT/DnrJ/EryC1 family. L-glutamine:2-deoxy-scyllo-inosose/scyllo-inosose aminotransferase subfamily.</text>
</comment>
<reference evidence="8 9" key="1">
    <citation type="submission" date="2012-11" db="EMBL/GenBank/DDBJ databases">
        <authorList>
            <person name="Huguet-Tapia J.C."/>
            <person name="Durkin A.S."/>
            <person name="Pettis G.S."/>
            <person name="Badger J.H."/>
        </authorList>
    </citation>
    <scope>NUCLEOTIDE SEQUENCE [LARGE SCALE GENOMIC DNA]</scope>
    <source>
        <strain evidence="8 9">91-03</strain>
    </source>
</reference>
<evidence type="ECO:0000256" key="6">
    <source>
        <dbReference type="PIRSR" id="PIRSR000390-1"/>
    </source>
</evidence>
<comment type="caution">
    <text evidence="8">The sequence shown here is derived from an EMBL/GenBank/DDBJ whole genome shotgun (WGS) entry which is preliminary data.</text>
</comment>
<evidence type="ECO:0000256" key="4">
    <source>
        <dbReference type="ARBA" id="ARBA00022898"/>
    </source>
</evidence>
<dbReference type="InterPro" id="IPR015421">
    <property type="entry name" value="PyrdxlP-dep_Trfase_major"/>
</dbReference>
<organism evidence="8 9">
    <name type="scientific">Streptomyces ipomoeae 91-03</name>
    <dbReference type="NCBI Taxonomy" id="698759"/>
    <lineage>
        <taxon>Bacteria</taxon>
        <taxon>Bacillati</taxon>
        <taxon>Actinomycetota</taxon>
        <taxon>Actinomycetes</taxon>
        <taxon>Kitasatosporales</taxon>
        <taxon>Streptomycetaceae</taxon>
        <taxon>Streptomyces</taxon>
    </lineage>
</organism>
<name>L1L4G9_9ACTN</name>
<dbReference type="PATRIC" id="fig|698759.3.peg.1934"/>
<dbReference type="AlphaFoldDB" id="L1L4G9"/>